<reference evidence="4" key="1">
    <citation type="submission" date="2017-01" db="EMBL/GenBank/DDBJ databases">
        <title>Comparative genomics of anhydrobiosis in the tardigrade Hypsibius dujardini.</title>
        <authorList>
            <person name="Yoshida Y."/>
            <person name="Koutsovoulos G."/>
            <person name="Laetsch D."/>
            <person name="Stevens L."/>
            <person name="Kumar S."/>
            <person name="Horikawa D."/>
            <person name="Ishino K."/>
            <person name="Komine S."/>
            <person name="Tomita M."/>
            <person name="Blaxter M."/>
            <person name="Arakawa K."/>
        </authorList>
    </citation>
    <scope>NUCLEOTIDE SEQUENCE [LARGE SCALE GENOMIC DNA]</scope>
    <source>
        <strain evidence="4">Z151</strain>
    </source>
</reference>
<accession>A0A1W0WS76</accession>
<dbReference type="SMART" id="SM00751">
    <property type="entry name" value="BSD"/>
    <property type="match status" value="1"/>
</dbReference>
<sequence>MDATSPDAAEVYLEPTTKKRTETVKDDTPVVEFNAESVTVLVEETPTKVQRTTGFFGAISSFASGISVAGQSVVEQAKGVGKVVQKSLEENPILGNFNRMQQEFIQEKQANIRGPGVAPWVAMANEDEIKTQILELSKDKRNFTREPPAGASFEFDLPSAMPVATVLMREDPHLNELRFELVPKVVSETAFWRNYFYRISLIKQSSELSAESQDGNTSRMTEADRDDVSVASNLDLMDGSVVGDSDAHEHCPVGLPPVNPQDGAGTDKKSDDWEQELQQTLDSYELVDGEVGDNDLELELGEDNRKSV</sequence>
<feature type="domain" description="BSD" evidence="2">
    <location>
        <begin position="149"/>
        <end position="203"/>
    </location>
</feature>
<dbReference type="Pfam" id="PF03909">
    <property type="entry name" value="BSD"/>
    <property type="match status" value="1"/>
</dbReference>
<dbReference type="GO" id="GO:0005794">
    <property type="term" value="C:Golgi apparatus"/>
    <property type="evidence" value="ECO:0007669"/>
    <property type="project" value="TreeGrafter"/>
</dbReference>
<dbReference type="GO" id="GO:0038203">
    <property type="term" value="P:TORC2 signaling"/>
    <property type="evidence" value="ECO:0007669"/>
    <property type="project" value="TreeGrafter"/>
</dbReference>
<feature type="compositionally biased region" description="Acidic residues" evidence="1">
    <location>
        <begin position="285"/>
        <end position="301"/>
    </location>
</feature>
<dbReference type="InterPro" id="IPR051494">
    <property type="entry name" value="BSD_domain-containing"/>
</dbReference>
<gene>
    <name evidence="3" type="ORF">BV898_07823</name>
</gene>
<dbReference type="GO" id="GO:0005634">
    <property type="term" value="C:nucleus"/>
    <property type="evidence" value="ECO:0007669"/>
    <property type="project" value="TreeGrafter"/>
</dbReference>
<protein>
    <submittedName>
        <fullName evidence="3">Synapse-associated protein 1</fullName>
    </submittedName>
</protein>
<dbReference type="PROSITE" id="PS50858">
    <property type="entry name" value="BSD"/>
    <property type="match status" value="1"/>
</dbReference>
<dbReference type="InterPro" id="IPR005607">
    <property type="entry name" value="BSD_dom"/>
</dbReference>
<dbReference type="PANTHER" id="PTHR16019:SF6">
    <property type="entry name" value="SYNAPSE-ASSOCIATED PROTEIN 1"/>
    <property type="match status" value="1"/>
</dbReference>
<dbReference type="Gene3D" id="1.10.3970.10">
    <property type="entry name" value="BSD domain"/>
    <property type="match status" value="1"/>
</dbReference>
<evidence type="ECO:0000313" key="3">
    <source>
        <dbReference type="EMBL" id="OQV18052.1"/>
    </source>
</evidence>
<dbReference type="InterPro" id="IPR035925">
    <property type="entry name" value="BSD_dom_sf"/>
</dbReference>
<evidence type="ECO:0000313" key="4">
    <source>
        <dbReference type="Proteomes" id="UP000192578"/>
    </source>
</evidence>
<keyword evidence="4" id="KW-1185">Reference proteome</keyword>
<proteinExistence type="predicted"/>
<feature type="compositionally biased region" description="Polar residues" evidence="1">
    <location>
        <begin position="207"/>
        <end position="220"/>
    </location>
</feature>
<dbReference type="GO" id="GO:0048172">
    <property type="term" value="P:regulation of short-term neuronal synaptic plasticity"/>
    <property type="evidence" value="ECO:0007669"/>
    <property type="project" value="TreeGrafter"/>
</dbReference>
<feature type="region of interest" description="Disordered" evidence="1">
    <location>
        <begin position="245"/>
        <end position="308"/>
    </location>
</feature>
<organism evidence="3 4">
    <name type="scientific">Hypsibius exemplaris</name>
    <name type="common">Freshwater tardigrade</name>
    <dbReference type="NCBI Taxonomy" id="2072580"/>
    <lineage>
        <taxon>Eukaryota</taxon>
        <taxon>Metazoa</taxon>
        <taxon>Ecdysozoa</taxon>
        <taxon>Tardigrada</taxon>
        <taxon>Eutardigrada</taxon>
        <taxon>Parachela</taxon>
        <taxon>Hypsibioidea</taxon>
        <taxon>Hypsibiidae</taxon>
        <taxon>Hypsibius</taxon>
    </lineage>
</organism>
<comment type="caution">
    <text evidence="3">The sequence shown here is derived from an EMBL/GenBank/DDBJ whole genome shotgun (WGS) entry which is preliminary data.</text>
</comment>
<dbReference type="PANTHER" id="PTHR16019">
    <property type="entry name" value="SYNAPSE-ASSOCIATED PROTEIN"/>
    <property type="match status" value="1"/>
</dbReference>
<name>A0A1W0WS76_HYPEX</name>
<dbReference type="SUPFAM" id="SSF140383">
    <property type="entry name" value="BSD domain-like"/>
    <property type="match status" value="1"/>
</dbReference>
<dbReference type="Proteomes" id="UP000192578">
    <property type="component" value="Unassembled WGS sequence"/>
</dbReference>
<dbReference type="EMBL" id="MTYJ01000053">
    <property type="protein sequence ID" value="OQV18052.1"/>
    <property type="molecule type" value="Genomic_DNA"/>
</dbReference>
<dbReference type="OrthoDB" id="47923at2759"/>
<evidence type="ECO:0000256" key="1">
    <source>
        <dbReference type="SAM" id="MobiDB-lite"/>
    </source>
</evidence>
<evidence type="ECO:0000259" key="2">
    <source>
        <dbReference type="PROSITE" id="PS50858"/>
    </source>
</evidence>
<feature type="region of interest" description="Disordered" evidence="1">
    <location>
        <begin position="207"/>
        <end position="226"/>
    </location>
</feature>
<dbReference type="AlphaFoldDB" id="A0A1W0WS76"/>